<name>A0A0F9AWR5_9ZZZZ</name>
<dbReference type="EMBL" id="LAZR01040622">
    <property type="protein sequence ID" value="KKL14034.1"/>
    <property type="molecule type" value="Genomic_DNA"/>
</dbReference>
<protein>
    <submittedName>
        <fullName evidence="1">Uncharacterized protein</fullName>
    </submittedName>
</protein>
<organism evidence="1">
    <name type="scientific">marine sediment metagenome</name>
    <dbReference type="NCBI Taxonomy" id="412755"/>
    <lineage>
        <taxon>unclassified sequences</taxon>
        <taxon>metagenomes</taxon>
        <taxon>ecological metagenomes</taxon>
    </lineage>
</organism>
<reference evidence="1" key="1">
    <citation type="journal article" date="2015" name="Nature">
        <title>Complex archaea that bridge the gap between prokaryotes and eukaryotes.</title>
        <authorList>
            <person name="Spang A."/>
            <person name="Saw J.H."/>
            <person name="Jorgensen S.L."/>
            <person name="Zaremba-Niedzwiedzka K."/>
            <person name="Martijn J."/>
            <person name="Lind A.E."/>
            <person name="van Eijk R."/>
            <person name="Schleper C."/>
            <person name="Guy L."/>
            <person name="Ettema T.J."/>
        </authorList>
    </citation>
    <scope>NUCLEOTIDE SEQUENCE</scope>
</reference>
<comment type="caution">
    <text evidence="1">The sequence shown here is derived from an EMBL/GenBank/DDBJ whole genome shotgun (WGS) entry which is preliminary data.</text>
</comment>
<gene>
    <name evidence="1" type="ORF">LCGC14_2519790</name>
</gene>
<sequence length="50" mass="5626">MEIVHKQKETNAQGRERQSAEFELKLANIRGAQVHTAEQIVIQGLRAKGL</sequence>
<proteinExistence type="predicted"/>
<dbReference type="AlphaFoldDB" id="A0A0F9AWR5"/>
<evidence type="ECO:0000313" key="1">
    <source>
        <dbReference type="EMBL" id="KKL14034.1"/>
    </source>
</evidence>
<accession>A0A0F9AWR5</accession>